<organism evidence="3 4">
    <name type="scientific">Pseudallescheria apiosperma</name>
    <name type="common">Scedosporium apiospermum</name>
    <dbReference type="NCBI Taxonomy" id="563466"/>
    <lineage>
        <taxon>Eukaryota</taxon>
        <taxon>Fungi</taxon>
        <taxon>Dikarya</taxon>
        <taxon>Ascomycota</taxon>
        <taxon>Pezizomycotina</taxon>
        <taxon>Sordariomycetes</taxon>
        <taxon>Hypocreomycetidae</taxon>
        <taxon>Microascales</taxon>
        <taxon>Microascaceae</taxon>
        <taxon>Scedosporium</taxon>
    </lineage>
</organism>
<comment type="caution">
    <text evidence="3">The sequence shown here is derived from an EMBL/GenBank/DDBJ whole genome shotgun (WGS) entry which is preliminary data.</text>
</comment>
<dbReference type="Gene3D" id="3.40.50.150">
    <property type="entry name" value="Vaccinia Virus protein VP39"/>
    <property type="match status" value="1"/>
</dbReference>
<dbReference type="CDD" id="cd02440">
    <property type="entry name" value="AdoMet_MTases"/>
    <property type="match status" value="1"/>
</dbReference>
<dbReference type="PANTHER" id="PTHR43313">
    <property type="entry name" value="SHORT-CHAIN DEHYDROGENASE/REDUCTASE FAMILY 9C"/>
    <property type="match status" value="1"/>
</dbReference>
<feature type="domain" description="Methyltransferase" evidence="2">
    <location>
        <begin position="35"/>
        <end position="148"/>
    </location>
</feature>
<protein>
    <recommendedName>
        <fullName evidence="2">Methyltransferase domain-containing protein</fullName>
    </recommendedName>
</protein>
<dbReference type="InterPro" id="IPR036291">
    <property type="entry name" value="NAD(P)-bd_dom_sf"/>
</dbReference>
<dbReference type="Pfam" id="PF08643">
    <property type="entry name" value="DUF1776"/>
    <property type="match status" value="1"/>
</dbReference>
<reference evidence="3 4" key="1">
    <citation type="journal article" date="2014" name="Genome Announc.">
        <title>Draft genome sequence of the pathogenic fungus Scedosporium apiospermum.</title>
        <authorList>
            <person name="Vandeputte P."/>
            <person name="Ghamrawi S."/>
            <person name="Rechenmann M."/>
            <person name="Iltis A."/>
            <person name="Giraud S."/>
            <person name="Fleury M."/>
            <person name="Thornton C."/>
            <person name="Delhaes L."/>
            <person name="Meyer W."/>
            <person name="Papon N."/>
            <person name="Bouchara J.P."/>
        </authorList>
    </citation>
    <scope>NUCLEOTIDE SEQUENCE [LARGE SCALE GENOMIC DNA]</scope>
    <source>
        <strain evidence="3 4">IHEM 14462</strain>
    </source>
</reference>
<gene>
    <name evidence="3" type="ORF">SAPIO_CDS6069</name>
</gene>
<evidence type="ECO:0000259" key="2">
    <source>
        <dbReference type="Pfam" id="PF13847"/>
    </source>
</evidence>
<dbReference type="Proteomes" id="UP000028545">
    <property type="component" value="Unassembled WGS sequence"/>
</dbReference>
<dbReference type="KEGG" id="sapo:SAPIO_CDS6069"/>
<feature type="compositionally biased region" description="Polar residues" evidence="1">
    <location>
        <begin position="679"/>
        <end position="691"/>
    </location>
</feature>
<dbReference type="GeneID" id="27725141"/>
<dbReference type="InterPro" id="IPR029063">
    <property type="entry name" value="SAM-dependent_MTases_sf"/>
</dbReference>
<evidence type="ECO:0000313" key="3">
    <source>
        <dbReference type="EMBL" id="KEZ42220.1"/>
    </source>
</evidence>
<dbReference type="OrthoDB" id="5308060at2759"/>
<proteinExistence type="predicted"/>
<accession>A0A084G4F8</accession>
<dbReference type="PANTHER" id="PTHR43313:SF1">
    <property type="entry name" value="3BETA-HYDROXYSTEROID DEHYDROGENASE DHS-16"/>
    <property type="match status" value="1"/>
</dbReference>
<feature type="region of interest" description="Disordered" evidence="1">
    <location>
        <begin position="679"/>
        <end position="698"/>
    </location>
</feature>
<dbReference type="SUPFAM" id="SSF51735">
    <property type="entry name" value="NAD(P)-binding Rossmann-fold domains"/>
    <property type="match status" value="1"/>
</dbReference>
<dbReference type="AlphaFoldDB" id="A0A084G4F8"/>
<dbReference type="EMBL" id="JOWA01000100">
    <property type="protein sequence ID" value="KEZ42220.1"/>
    <property type="molecule type" value="Genomic_DNA"/>
</dbReference>
<dbReference type="RefSeq" id="XP_016642019.1">
    <property type="nucleotide sequence ID" value="XM_016788262.1"/>
</dbReference>
<evidence type="ECO:0000313" key="4">
    <source>
        <dbReference type="Proteomes" id="UP000028545"/>
    </source>
</evidence>
<dbReference type="SUPFAM" id="SSF53335">
    <property type="entry name" value="S-adenosyl-L-methionine-dependent methyltransferases"/>
    <property type="match status" value="1"/>
</dbReference>
<dbReference type="Gene3D" id="3.40.50.720">
    <property type="entry name" value="NAD(P)-binding Rossmann-like Domain"/>
    <property type="match status" value="1"/>
</dbReference>
<keyword evidence="4" id="KW-1185">Reference proteome</keyword>
<dbReference type="Pfam" id="PF13847">
    <property type="entry name" value="Methyltransf_31"/>
    <property type="match status" value="1"/>
</dbReference>
<evidence type="ECO:0000256" key="1">
    <source>
        <dbReference type="SAM" id="MobiDB-lite"/>
    </source>
</evidence>
<dbReference type="HOGENOM" id="CLU_022136_0_0_1"/>
<dbReference type="InterPro" id="IPR013952">
    <property type="entry name" value="DUF1776_fun"/>
</dbReference>
<name>A0A084G4F8_PSEDA</name>
<dbReference type="OMA" id="FPDEKWI"/>
<dbReference type="InterPro" id="IPR025714">
    <property type="entry name" value="Methyltranfer_dom"/>
</dbReference>
<dbReference type="VEuPathDB" id="FungiDB:SAPIO_CDS6069"/>
<sequence>MAEETKDNWNAQAYQHSASFVPRLAGKIVEWLDLQKDDVLLDIGCGDGVLDVQFAGILAQGNGLLYGIDSSPKMIEAAKKATDNRGECKFQVLDATELGSCSSLQQIRFTKAFSNAAMHWILRPESKRAEFFRAVHDALEPNGLFVFEMGGLGNVSEMRMALLMATSRRVGLEEARRVDPWFFPDEKWIVDTMESNGAWEIEKIEREWRPTPADQGGVDGWLRLMGRCFFDAVPENQREECIQEAVETARALSSLPNQIWRYSTDVADFIDAHVENAAVAVRTTLSSATWLPDTIRPTPPAPTPIAVVAVSRIDTLREWIVKNKFAVGAAVLLTGALSYQVYRSTCYYRKTRKAKRSRRNGGRVEVVLIAGGSPDLPLTRSLALDMERKGFIVYVVCSTTDDEALVHKLSRPDIRPLHIDVTNPPSASLAIERFAAFLKSPYVPVPRARPDHLSLKAVILIPALNYQTSPIATIPPSNFADVFNTHLLHPIVTVQALLPLLTARLGPAGEKSSQPKVLVFTPSIISSINPPFHAPEATVCSALTAFTEVLTAELRPLSIPVTHIQLGTFDFSGFTSVRAQPDNPCDLASQWDDGARMAYGRNFILQSELVISGGRIRGMKGSSLRHLHNTVFDVIDGSLTSQTIRVGLGASVYGFVGKWVPRNLVTWMMGIRKVDELSTWQNSSPEGSQAGTDDDERFSNDAVVIPADSRIVSNVWTEP</sequence>